<dbReference type="EMBL" id="PNBA02000002">
    <property type="protein sequence ID" value="KAG6432842.1"/>
    <property type="molecule type" value="Genomic_DNA"/>
</dbReference>
<name>A0A8X9A7P9_SALSN</name>
<evidence type="ECO:0000313" key="3">
    <source>
        <dbReference type="Proteomes" id="UP000298416"/>
    </source>
</evidence>
<reference evidence="2" key="1">
    <citation type="submission" date="2018-01" db="EMBL/GenBank/DDBJ databases">
        <authorList>
            <person name="Mao J.F."/>
        </authorList>
    </citation>
    <scope>NUCLEOTIDE SEQUENCE</scope>
    <source>
        <strain evidence="2">Huo1</strain>
        <tissue evidence="2">Leaf</tissue>
    </source>
</reference>
<comment type="caution">
    <text evidence="2">The sequence shown here is derived from an EMBL/GenBank/DDBJ whole genome shotgun (WGS) entry which is preliminary data.</text>
</comment>
<accession>A0A8X9A7P9</accession>
<reference evidence="2" key="2">
    <citation type="submission" date="2020-08" db="EMBL/GenBank/DDBJ databases">
        <title>Plant Genome Project.</title>
        <authorList>
            <person name="Zhang R.-G."/>
        </authorList>
    </citation>
    <scope>NUCLEOTIDE SEQUENCE</scope>
    <source>
        <strain evidence="2">Huo1</strain>
        <tissue evidence="2">Leaf</tissue>
    </source>
</reference>
<feature type="compositionally biased region" description="Polar residues" evidence="1">
    <location>
        <begin position="107"/>
        <end position="119"/>
    </location>
</feature>
<dbReference type="AlphaFoldDB" id="A0A8X9A7P9"/>
<evidence type="ECO:0000256" key="1">
    <source>
        <dbReference type="SAM" id="MobiDB-lite"/>
    </source>
</evidence>
<dbReference type="Proteomes" id="UP000298416">
    <property type="component" value="Unassembled WGS sequence"/>
</dbReference>
<sequence length="296" mass="32703">MSEDATEIHRDQSTLLDFSQQEISEMLYNLQQRSAKTEKTVMTHKFDQENFARQQTALNKQLEKTLADLTTAINRRIPVQINTTTVEAYQTTFESYLQKTPHVGTIDTETSHSSGSFRSHPTVGGLPSDHCSGGIKQDDSPFLVQPQQPQHCLDTPDPDDGATGTCDRRSNPETLPRGTKFYALLGTDDEDNVTHSKSPEESDDEAKNMVITGDVSSVHVIGPKIRPCSIRLTGILREASVSVLIDGGNTHNFIKPTMAEKLSLPLHSIKPFRVFVENGESLKCSYVCLGADGRTL</sequence>
<organism evidence="2">
    <name type="scientific">Salvia splendens</name>
    <name type="common">Scarlet sage</name>
    <dbReference type="NCBI Taxonomy" id="180675"/>
    <lineage>
        <taxon>Eukaryota</taxon>
        <taxon>Viridiplantae</taxon>
        <taxon>Streptophyta</taxon>
        <taxon>Embryophyta</taxon>
        <taxon>Tracheophyta</taxon>
        <taxon>Spermatophyta</taxon>
        <taxon>Magnoliopsida</taxon>
        <taxon>eudicotyledons</taxon>
        <taxon>Gunneridae</taxon>
        <taxon>Pentapetalae</taxon>
        <taxon>asterids</taxon>
        <taxon>lamiids</taxon>
        <taxon>Lamiales</taxon>
        <taxon>Lamiaceae</taxon>
        <taxon>Nepetoideae</taxon>
        <taxon>Mentheae</taxon>
        <taxon>Salviinae</taxon>
        <taxon>Salvia</taxon>
        <taxon>Salvia subgen. Calosphace</taxon>
        <taxon>core Calosphace</taxon>
    </lineage>
</organism>
<protein>
    <submittedName>
        <fullName evidence="2">Uncharacterized protein</fullName>
    </submittedName>
</protein>
<keyword evidence="3" id="KW-1185">Reference proteome</keyword>
<feature type="region of interest" description="Disordered" evidence="1">
    <location>
        <begin position="106"/>
        <end position="207"/>
    </location>
</feature>
<proteinExistence type="predicted"/>
<gene>
    <name evidence="2" type="ORF">SASPL_104430</name>
</gene>
<evidence type="ECO:0000313" key="2">
    <source>
        <dbReference type="EMBL" id="KAG6432842.1"/>
    </source>
</evidence>